<sequence>MNTSVNTSGHLSFSDLSFPDWMRYVQAQTEVALDRLLPTADTTPAHLHQAMRYACLGGGKRIRPLLAFAAGELSAAPVTRLETVACAVECIHAYSLVHDDLPCMDDDVLRRGQPTCHVKFGEATALLVGDSLQSLAFELLAHPLSDDPQIQLRQTFLLAQASGSRGMAGGQAIDLDAVGKALNPQELEQMHTLKTGALIRAAVLLGALCGDPPDETALARLDRFAASAGLLFQVIDDMLDCTANTTTLGKTAGKDAAADKPTYVSLLGLAGARDLAEQLQTQAVSALKPFGEKARRLTELTDFFVRREF</sequence>
<keyword evidence="9" id="KW-1185">Reference proteome</keyword>
<dbReference type="Proteomes" id="UP001574673">
    <property type="component" value="Unassembled WGS sequence"/>
</dbReference>
<comment type="caution">
    <text evidence="8">The sequence shown here is derived from an EMBL/GenBank/DDBJ whole genome shotgun (WGS) entry which is preliminary data.</text>
</comment>
<accession>A0ABV4UF58</accession>
<evidence type="ECO:0000256" key="6">
    <source>
        <dbReference type="ARBA" id="ARBA00023229"/>
    </source>
</evidence>
<dbReference type="InterPro" id="IPR000092">
    <property type="entry name" value="Polyprenyl_synt"/>
</dbReference>
<evidence type="ECO:0000256" key="2">
    <source>
        <dbReference type="ARBA" id="ARBA00006706"/>
    </source>
</evidence>
<dbReference type="InterPro" id="IPR053378">
    <property type="entry name" value="Prenyl_diphosphate_synthase"/>
</dbReference>
<dbReference type="Gene3D" id="1.10.600.10">
    <property type="entry name" value="Farnesyl Diphosphate Synthase"/>
    <property type="match status" value="1"/>
</dbReference>
<dbReference type="Pfam" id="PF00348">
    <property type="entry name" value="polyprenyl_synt"/>
    <property type="match status" value="1"/>
</dbReference>
<dbReference type="SFLD" id="SFLDS00005">
    <property type="entry name" value="Isoprenoid_Synthase_Type_I"/>
    <property type="match status" value="1"/>
</dbReference>
<dbReference type="InterPro" id="IPR008949">
    <property type="entry name" value="Isoprenoid_synthase_dom_sf"/>
</dbReference>
<evidence type="ECO:0000313" key="9">
    <source>
        <dbReference type="Proteomes" id="UP001574673"/>
    </source>
</evidence>
<dbReference type="RefSeq" id="WP_418890909.1">
    <property type="nucleotide sequence ID" value="NZ_JBEUWX010000002.1"/>
</dbReference>
<dbReference type="SUPFAM" id="SSF48576">
    <property type="entry name" value="Terpenoid synthases"/>
    <property type="match status" value="1"/>
</dbReference>
<evidence type="ECO:0000256" key="7">
    <source>
        <dbReference type="RuleBase" id="RU004466"/>
    </source>
</evidence>
<comment type="cofactor">
    <cofactor evidence="1">
        <name>Mg(2+)</name>
        <dbReference type="ChEBI" id="CHEBI:18420"/>
    </cofactor>
</comment>
<evidence type="ECO:0000256" key="4">
    <source>
        <dbReference type="ARBA" id="ARBA00022723"/>
    </source>
</evidence>
<keyword evidence="4" id="KW-0479">Metal-binding</keyword>
<dbReference type="CDD" id="cd00685">
    <property type="entry name" value="Trans_IPPS_HT"/>
    <property type="match status" value="1"/>
</dbReference>
<keyword evidence="3 7" id="KW-0808">Transferase</keyword>
<evidence type="ECO:0000313" key="8">
    <source>
        <dbReference type="EMBL" id="MFA9949802.1"/>
    </source>
</evidence>
<proteinExistence type="inferred from homology"/>
<dbReference type="SFLD" id="SFLDG01017">
    <property type="entry name" value="Polyprenyl_Transferase_Like"/>
    <property type="match status" value="1"/>
</dbReference>
<dbReference type="EMBL" id="JBEUWX010000002">
    <property type="protein sequence ID" value="MFA9949802.1"/>
    <property type="molecule type" value="Genomic_DNA"/>
</dbReference>
<evidence type="ECO:0000256" key="5">
    <source>
        <dbReference type="ARBA" id="ARBA00022842"/>
    </source>
</evidence>
<protein>
    <submittedName>
        <fullName evidence="8">Polyprenyl synthetase family protein</fullName>
    </submittedName>
</protein>
<evidence type="ECO:0000256" key="3">
    <source>
        <dbReference type="ARBA" id="ARBA00022679"/>
    </source>
</evidence>
<dbReference type="PROSITE" id="PS00723">
    <property type="entry name" value="POLYPRENYL_SYNTHASE_1"/>
    <property type="match status" value="1"/>
</dbReference>
<comment type="similarity">
    <text evidence="2 7">Belongs to the FPP/GGPP synthase family.</text>
</comment>
<gene>
    <name evidence="8" type="ORF">ABCS64_05570</name>
</gene>
<reference evidence="9" key="1">
    <citation type="submission" date="2024-06" db="EMBL/GenBank/DDBJ databases">
        <title>Radixoralia hellwigii gen. nov., sp nov., isolated from a root canal in the human oral cavity.</title>
        <authorList>
            <person name="Bartsch S."/>
            <person name="Wittmer A."/>
            <person name="Schulz A.-K."/>
            <person name="Neumann-Schaal M."/>
            <person name="Wolf J."/>
            <person name="Gronow S."/>
            <person name="Tennert C."/>
            <person name="Haecker G."/>
            <person name="Cieplik F."/>
            <person name="Al-Ahmad A."/>
        </authorList>
    </citation>
    <scope>NUCLEOTIDE SEQUENCE [LARGE SCALE GENOMIC DNA]</scope>
    <source>
        <strain evidence="9">Wk13</strain>
    </source>
</reference>
<dbReference type="NCBIfam" id="NF045485">
    <property type="entry name" value="FPPsyn"/>
    <property type="match status" value="1"/>
</dbReference>
<dbReference type="PANTHER" id="PTHR43281">
    <property type="entry name" value="FARNESYL DIPHOSPHATE SYNTHASE"/>
    <property type="match status" value="1"/>
</dbReference>
<organism evidence="8 9">
    <name type="scientific">Dentiradicibacter hellwigii</name>
    <dbReference type="NCBI Taxonomy" id="3149053"/>
    <lineage>
        <taxon>Bacteria</taxon>
        <taxon>Pseudomonadati</taxon>
        <taxon>Pseudomonadota</taxon>
        <taxon>Betaproteobacteria</taxon>
        <taxon>Rhodocyclales</taxon>
        <taxon>Rhodocyclaceae</taxon>
        <taxon>Dentiradicibacter</taxon>
    </lineage>
</organism>
<dbReference type="InterPro" id="IPR033749">
    <property type="entry name" value="Polyprenyl_synt_CS"/>
</dbReference>
<keyword evidence="6" id="KW-0414">Isoprene biosynthesis</keyword>
<dbReference type="PANTHER" id="PTHR43281:SF1">
    <property type="entry name" value="FARNESYL DIPHOSPHATE SYNTHASE"/>
    <property type="match status" value="1"/>
</dbReference>
<name>A0ABV4UF58_9RHOO</name>
<keyword evidence="5" id="KW-0460">Magnesium</keyword>
<evidence type="ECO:0000256" key="1">
    <source>
        <dbReference type="ARBA" id="ARBA00001946"/>
    </source>
</evidence>